<gene>
    <name evidence="1" type="ORF">ENL47_09150</name>
</gene>
<comment type="caution">
    <text evidence="1">The sequence shown here is derived from an EMBL/GenBank/DDBJ whole genome shotgun (WGS) entry which is preliminary data.</text>
</comment>
<protein>
    <recommendedName>
        <fullName evidence="2">SIS domain-containing protein</fullName>
    </recommendedName>
</protein>
<dbReference type="EMBL" id="DRUB01000180">
    <property type="protein sequence ID" value="HHR96938.1"/>
    <property type="molecule type" value="Genomic_DNA"/>
</dbReference>
<accession>A0A7C5Z0D5</accession>
<sequence length="292" mass="33516">MVYAAKKAEETSEKISLKLANIIRNSNTVLLIYCGATYGLAQHMLSILKISKPQLSLTAIDGDYAYNILLPYIAETIDLAIVFSDIVHEKTLTRLLQSIFLNNIKSTFIIPNILYEKHKMQWNRGFENINIIEIENNIYRLTLLLTAMKTGIYIGESITRINRMKNEIEIASIVEEIIHRYKYAIDALKTNKNVIVSKTMIPVGEYLEEHNYNVYIMNETPKYLLLSDLINTLNVLIVIHSSIEDHIVNEFIVDSVRKGLRKEQFINMRINTDPFTAPLYGILVSMITTLNN</sequence>
<evidence type="ECO:0000313" key="1">
    <source>
        <dbReference type="EMBL" id="HHR96938.1"/>
    </source>
</evidence>
<reference evidence="1" key="1">
    <citation type="journal article" date="2020" name="mSystems">
        <title>Genome- and Community-Level Interaction Insights into Carbon Utilization and Element Cycling Functions of Hydrothermarchaeota in Hydrothermal Sediment.</title>
        <authorList>
            <person name="Zhou Z."/>
            <person name="Liu Y."/>
            <person name="Xu W."/>
            <person name="Pan J."/>
            <person name="Luo Z.H."/>
            <person name="Li M."/>
        </authorList>
    </citation>
    <scope>NUCLEOTIDE SEQUENCE [LARGE SCALE GENOMIC DNA]</scope>
    <source>
        <strain evidence="1">SpSt-1</strain>
    </source>
</reference>
<name>A0A7C5Z0D5_9CREN</name>
<dbReference type="AlphaFoldDB" id="A0A7C5Z0D5"/>
<evidence type="ECO:0008006" key="2">
    <source>
        <dbReference type="Google" id="ProtNLM"/>
    </source>
</evidence>
<proteinExistence type="predicted"/>
<organism evidence="1">
    <name type="scientific">Ignisphaera aggregans</name>
    <dbReference type="NCBI Taxonomy" id="334771"/>
    <lineage>
        <taxon>Archaea</taxon>
        <taxon>Thermoproteota</taxon>
        <taxon>Thermoprotei</taxon>
        <taxon>Desulfurococcales</taxon>
        <taxon>Desulfurococcaceae</taxon>
        <taxon>Ignisphaera</taxon>
    </lineage>
</organism>